<keyword evidence="4" id="KW-0694">RNA-binding</keyword>
<dbReference type="GO" id="GO:0004045">
    <property type="term" value="F:peptidyl-tRNA hydrolase activity"/>
    <property type="evidence" value="ECO:0007669"/>
    <property type="project" value="UniProtKB-EC"/>
</dbReference>
<dbReference type="GO" id="GO:0000049">
    <property type="term" value="F:tRNA binding"/>
    <property type="evidence" value="ECO:0007669"/>
    <property type="project" value="UniProtKB-KW"/>
</dbReference>
<dbReference type="FunFam" id="3.40.50.1470:FF:000001">
    <property type="entry name" value="Peptidyl-tRNA hydrolase"/>
    <property type="match status" value="1"/>
</dbReference>
<feature type="non-terminal residue" evidence="7">
    <location>
        <position position="181"/>
    </location>
</feature>
<dbReference type="PANTHER" id="PTHR17224:SF1">
    <property type="entry name" value="PEPTIDYL-TRNA HYDROLASE"/>
    <property type="match status" value="1"/>
</dbReference>
<evidence type="ECO:0000256" key="3">
    <source>
        <dbReference type="ARBA" id="ARBA00022801"/>
    </source>
</evidence>
<gene>
    <name evidence="7" type="ORF">EP47_10490</name>
</gene>
<evidence type="ECO:0000256" key="2">
    <source>
        <dbReference type="ARBA" id="ARBA00022555"/>
    </source>
</evidence>
<dbReference type="SUPFAM" id="SSF53178">
    <property type="entry name" value="Peptidyl-tRNA hydrolase-like"/>
    <property type="match status" value="1"/>
</dbReference>
<keyword evidence="2" id="KW-0820">tRNA-binding</keyword>
<accession>A0A0A2SPH6</accession>
<dbReference type="PANTHER" id="PTHR17224">
    <property type="entry name" value="PEPTIDYL-TRNA HYDROLASE"/>
    <property type="match status" value="1"/>
</dbReference>
<keyword evidence="3 7" id="KW-0378">Hydrolase</keyword>
<evidence type="ECO:0000313" key="8">
    <source>
        <dbReference type="Proteomes" id="UP000054422"/>
    </source>
</evidence>
<evidence type="ECO:0000256" key="6">
    <source>
        <dbReference type="ARBA" id="ARBA00050038"/>
    </source>
</evidence>
<dbReference type="OrthoDB" id="9800507at2"/>
<evidence type="ECO:0000256" key="1">
    <source>
        <dbReference type="ARBA" id="ARBA00013260"/>
    </source>
</evidence>
<comment type="similarity">
    <text evidence="5">Belongs to the PTH family.</text>
</comment>
<dbReference type="AlphaFoldDB" id="A0A0A2SPH6"/>
<dbReference type="EC" id="3.1.1.29" evidence="1"/>
<dbReference type="RefSeq" id="WP_035890742.1">
    <property type="nucleotide sequence ID" value="NZ_JNCF01000049.1"/>
</dbReference>
<keyword evidence="8" id="KW-1185">Reference proteome</keyword>
<dbReference type="Pfam" id="PF01195">
    <property type="entry name" value="Pept_tRNA_hydro"/>
    <property type="match status" value="1"/>
</dbReference>
<dbReference type="CDD" id="cd00462">
    <property type="entry name" value="PTH"/>
    <property type="match status" value="1"/>
</dbReference>
<comment type="caution">
    <text evidence="7">The sequence shown here is derived from an EMBL/GenBank/DDBJ whole genome shotgun (WGS) entry which is preliminary data.</text>
</comment>
<dbReference type="Proteomes" id="UP000054422">
    <property type="component" value="Unassembled WGS sequence"/>
</dbReference>
<dbReference type="NCBIfam" id="TIGR00447">
    <property type="entry name" value="pth"/>
    <property type="match status" value="1"/>
</dbReference>
<dbReference type="STRING" id="1498499.EP47_10490"/>
<dbReference type="InterPro" id="IPR018171">
    <property type="entry name" value="Pept_tRNA_hydro_CS"/>
</dbReference>
<sequence>MAIKLIIGLRNPGSAYEQTRHNAGGWLVSALAQRHNSHFKIDKKMQAELAELNFNHDICRLALPLTYMNHSGQVTRMVSQFYKIEPNEILIVHDELDLPVGRIKLKTGGGHGGHNGLRDISTQLGTGDFHRLRIGIGHPGHRDLVHQYVLSKPSMHDRQQIYDAIDRGIAVIPMVLSGDIA</sequence>
<name>A0A0A2SPH6_9GAMM</name>
<dbReference type="PROSITE" id="PS01196">
    <property type="entry name" value="PEPT_TRNA_HYDROL_2"/>
    <property type="match status" value="1"/>
</dbReference>
<evidence type="ECO:0000256" key="4">
    <source>
        <dbReference type="ARBA" id="ARBA00022884"/>
    </source>
</evidence>
<dbReference type="EMBL" id="JNCF01000049">
    <property type="protein sequence ID" value="KGP62657.1"/>
    <property type="molecule type" value="Genomic_DNA"/>
</dbReference>
<dbReference type="HAMAP" id="MF_00083">
    <property type="entry name" value="Pept_tRNA_hydro_bact"/>
    <property type="match status" value="1"/>
</dbReference>
<dbReference type="InterPro" id="IPR001328">
    <property type="entry name" value="Pept_tRNA_hydro"/>
</dbReference>
<organism evidence="7 8">
    <name type="scientific">Legionella norrlandica</name>
    <dbReference type="NCBI Taxonomy" id="1498499"/>
    <lineage>
        <taxon>Bacteria</taxon>
        <taxon>Pseudomonadati</taxon>
        <taxon>Pseudomonadota</taxon>
        <taxon>Gammaproteobacteria</taxon>
        <taxon>Legionellales</taxon>
        <taxon>Legionellaceae</taxon>
        <taxon>Legionella</taxon>
    </lineage>
</organism>
<dbReference type="InterPro" id="IPR036416">
    <property type="entry name" value="Pept_tRNA_hydro_sf"/>
</dbReference>
<protein>
    <recommendedName>
        <fullName evidence="6">Peptidyl-tRNA hydrolase</fullName>
        <ecNumber evidence="1">3.1.1.29</ecNumber>
    </recommendedName>
</protein>
<evidence type="ECO:0000256" key="5">
    <source>
        <dbReference type="ARBA" id="ARBA00038063"/>
    </source>
</evidence>
<reference evidence="7 8" key="1">
    <citation type="submission" date="2014-05" db="EMBL/GenBank/DDBJ databases">
        <authorList>
            <person name="Rizzardi K."/>
            <person name="Winiecka-Krusnell J."/>
            <person name="Ramliden M."/>
            <person name="Alm E."/>
            <person name="Andersson S."/>
            <person name="Byfors S."/>
        </authorList>
    </citation>
    <scope>NUCLEOTIDE SEQUENCE [LARGE SCALE GENOMIC DNA]</scope>
    <source>
        <strain evidence="7 8">LEGN</strain>
    </source>
</reference>
<dbReference type="Gene3D" id="3.40.50.1470">
    <property type="entry name" value="Peptidyl-tRNA hydrolase"/>
    <property type="match status" value="1"/>
</dbReference>
<evidence type="ECO:0000313" key="7">
    <source>
        <dbReference type="EMBL" id="KGP62657.1"/>
    </source>
</evidence>
<proteinExistence type="inferred from homology"/>